<dbReference type="EMBL" id="LJGU01000106">
    <property type="protein sequence ID" value="OEV05108.1"/>
    <property type="molecule type" value="Genomic_DNA"/>
</dbReference>
<feature type="transmembrane region" description="Helical" evidence="1">
    <location>
        <begin position="130"/>
        <end position="155"/>
    </location>
</feature>
<keyword evidence="1" id="KW-1133">Transmembrane helix</keyword>
<feature type="transmembrane region" description="Helical" evidence="1">
    <location>
        <begin position="449"/>
        <end position="475"/>
    </location>
</feature>
<feature type="transmembrane region" description="Helical" evidence="1">
    <location>
        <begin position="376"/>
        <end position="397"/>
    </location>
</feature>
<keyword evidence="1" id="KW-0472">Membrane</keyword>
<comment type="caution">
    <text evidence="2">The sequence shown here is derived from an EMBL/GenBank/DDBJ whole genome shotgun (WGS) entry which is preliminary data.</text>
</comment>
<evidence type="ECO:0000313" key="2">
    <source>
        <dbReference type="EMBL" id="OEV05108.1"/>
    </source>
</evidence>
<sequence>MFVRLKLALLRNGLRQSTGRKAVFVTAIVLALLFGVLQLLGLLLLRGHEHVEAVVLPVAALLALGWAVMPLFFPGGDETLDPTRLAMLPLRPRSMVVALLSASLVGIGPVFTLLLLCGAVLAVAHGTPSVVVALLALPLALLTCLALARAVATANIRLLTSRKGRDLAVLSGLLIAIGAQFLNIGMQKLAEPDGLSVLEPAAEVLRWLPPSSAVSAVHSTAEGSYAPALAQLAISAAALAGALWWWQRTLRRLMTSPDASTLPAAEEAPKPRRRVAGLAALLPAGRTGAVMERTLRYAWRDPKTKVGWASGLGVGILLPVVMAIQGNASPYQSCWAAGLLGVQLYNQFGQDSSGFWLVASTTASARDAYVELRARMLAVALVAVPYVTAITVTSAFLTGSPGMLPEVLGLALGLLGVLLATGVASSVYAPYSIPQESGKNVAPGQGSLAAISILLGMLAGAVLCAPLIAAIVWLRTTGAHELLWLVLPFGVGYGFVACVLALRLFAPRLVTRLPEVLTAVTRG</sequence>
<feature type="transmembrane region" description="Helical" evidence="1">
    <location>
        <begin position="94"/>
        <end position="124"/>
    </location>
</feature>
<gene>
    <name evidence="2" type="ORF">AN216_04615</name>
</gene>
<dbReference type="PATRIC" id="fig|1075402.3.peg.5201"/>
<name>A0A1E7KMH0_9ACTN</name>
<keyword evidence="1" id="KW-0812">Transmembrane</keyword>
<keyword evidence="3" id="KW-1185">Reference proteome</keyword>
<organism evidence="2 3">
    <name type="scientific">Streptomyces oceani</name>
    <dbReference type="NCBI Taxonomy" id="1075402"/>
    <lineage>
        <taxon>Bacteria</taxon>
        <taxon>Bacillati</taxon>
        <taxon>Actinomycetota</taxon>
        <taxon>Actinomycetes</taxon>
        <taxon>Kitasatosporales</taxon>
        <taxon>Streptomycetaceae</taxon>
        <taxon>Streptomyces</taxon>
    </lineage>
</organism>
<protein>
    <submittedName>
        <fullName evidence="2">Transporter</fullName>
    </submittedName>
</protein>
<accession>A0A1E7KMH0</accession>
<reference evidence="2 3" key="1">
    <citation type="journal article" date="2016" name="Front. Microbiol.">
        <title>Comparative Genomics Analysis of Streptomyces Species Reveals Their Adaptation to the Marine Environment and Their Diversity at the Genomic Level.</title>
        <authorList>
            <person name="Tian X."/>
            <person name="Zhang Z."/>
            <person name="Yang T."/>
            <person name="Chen M."/>
            <person name="Li J."/>
            <person name="Chen F."/>
            <person name="Yang J."/>
            <person name="Li W."/>
            <person name="Zhang B."/>
            <person name="Zhang Z."/>
            <person name="Wu J."/>
            <person name="Zhang C."/>
            <person name="Long L."/>
            <person name="Xiao J."/>
        </authorList>
    </citation>
    <scope>NUCLEOTIDE SEQUENCE [LARGE SCALE GENOMIC DNA]</scope>
    <source>
        <strain evidence="2 3">SCSIO 02100</strain>
    </source>
</reference>
<feature type="transmembrane region" description="Helical" evidence="1">
    <location>
        <begin position="482"/>
        <end position="506"/>
    </location>
</feature>
<feature type="transmembrane region" description="Helical" evidence="1">
    <location>
        <begin position="225"/>
        <end position="246"/>
    </location>
</feature>
<evidence type="ECO:0000256" key="1">
    <source>
        <dbReference type="SAM" id="Phobius"/>
    </source>
</evidence>
<proteinExistence type="predicted"/>
<dbReference type="STRING" id="1075402.AN216_04615"/>
<feature type="transmembrane region" description="Helical" evidence="1">
    <location>
        <begin position="21"/>
        <end position="45"/>
    </location>
</feature>
<dbReference type="Proteomes" id="UP000176101">
    <property type="component" value="Unassembled WGS sequence"/>
</dbReference>
<feature type="transmembrane region" description="Helical" evidence="1">
    <location>
        <begin position="51"/>
        <end position="73"/>
    </location>
</feature>
<feature type="transmembrane region" description="Helical" evidence="1">
    <location>
        <begin position="409"/>
        <end position="429"/>
    </location>
</feature>
<dbReference type="AlphaFoldDB" id="A0A1E7KMH0"/>
<feature type="transmembrane region" description="Helical" evidence="1">
    <location>
        <begin position="167"/>
        <end position="186"/>
    </location>
</feature>
<evidence type="ECO:0000313" key="3">
    <source>
        <dbReference type="Proteomes" id="UP000176101"/>
    </source>
</evidence>
<dbReference type="OrthoDB" id="4334618at2"/>